<reference evidence="9" key="2">
    <citation type="submission" date="2017-06" db="EMBL/GenBank/DDBJ databases">
        <title>The pomegranate genome and the genomics of punicalagin biosynthesis.</title>
        <authorList>
            <person name="Xu C."/>
        </authorList>
    </citation>
    <scope>NUCLEOTIDE SEQUENCE [LARGE SCALE GENOMIC DNA]</scope>
    <source>
        <tissue evidence="9">Fresh leaf</tissue>
    </source>
</reference>
<dbReference type="GO" id="GO:0006488">
    <property type="term" value="P:dolichol-linked oligosaccharide biosynthetic process"/>
    <property type="evidence" value="ECO:0007669"/>
    <property type="project" value="InterPro"/>
</dbReference>
<dbReference type="PANTHER" id="PTHR12154">
    <property type="entry name" value="GLYCOSYL TRANSFERASE-RELATED"/>
    <property type="match status" value="1"/>
</dbReference>
<evidence type="ECO:0000256" key="6">
    <source>
        <dbReference type="ARBA" id="ARBA00022989"/>
    </source>
</evidence>
<dbReference type="GO" id="GO:0004577">
    <property type="term" value="F:N-acetylglucosaminyldiphosphodolichol N-acetylglucosaminyltransferase activity"/>
    <property type="evidence" value="ECO:0007669"/>
    <property type="project" value="TreeGrafter"/>
</dbReference>
<evidence type="ECO:0000256" key="7">
    <source>
        <dbReference type="ARBA" id="ARBA00023136"/>
    </source>
</evidence>
<keyword evidence="5" id="KW-0256">Endoplasmic reticulum</keyword>
<accession>A0A218WK77</accession>
<dbReference type="AlphaFoldDB" id="A0A218WK77"/>
<evidence type="ECO:0000313" key="10">
    <source>
        <dbReference type="Proteomes" id="UP000197138"/>
    </source>
</evidence>
<proteinExistence type="inferred from homology"/>
<evidence type="ECO:0000256" key="1">
    <source>
        <dbReference type="ARBA" id="ARBA00004389"/>
    </source>
</evidence>
<evidence type="ECO:0000256" key="3">
    <source>
        <dbReference type="ARBA" id="ARBA00017467"/>
    </source>
</evidence>
<dbReference type="Proteomes" id="UP000197138">
    <property type="component" value="Unassembled WGS sequence"/>
</dbReference>
<evidence type="ECO:0000313" key="12">
    <source>
        <dbReference type="RefSeq" id="XP_031391697.1"/>
    </source>
</evidence>
<reference evidence="10" key="1">
    <citation type="journal article" date="2017" name="Plant J.">
        <title>The pomegranate (Punica granatum L.) genome and the genomics of punicalagin biosynthesis.</title>
        <authorList>
            <person name="Qin G."/>
            <person name="Xu C."/>
            <person name="Ming R."/>
            <person name="Tang H."/>
            <person name="Guyot R."/>
            <person name="Kramer E.M."/>
            <person name="Hu Y."/>
            <person name="Yi X."/>
            <person name="Qi Y."/>
            <person name="Xu X."/>
            <person name="Gao Z."/>
            <person name="Pan H."/>
            <person name="Jian J."/>
            <person name="Tian Y."/>
            <person name="Yue Z."/>
            <person name="Xu Y."/>
        </authorList>
    </citation>
    <scope>NUCLEOTIDE SEQUENCE [LARGE SCALE GENOMIC DNA]</scope>
    <source>
        <strain evidence="10">cv. Dabenzi</strain>
    </source>
</reference>
<organism evidence="9 10">
    <name type="scientific">Punica granatum</name>
    <name type="common">Pomegranate</name>
    <dbReference type="NCBI Taxonomy" id="22663"/>
    <lineage>
        <taxon>Eukaryota</taxon>
        <taxon>Viridiplantae</taxon>
        <taxon>Streptophyta</taxon>
        <taxon>Embryophyta</taxon>
        <taxon>Tracheophyta</taxon>
        <taxon>Spermatophyta</taxon>
        <taxon>Magnoliopsida</taxon>
        <taxon>eudicotyledons</taxon>
        <taxon>Gunneridae</taxon>
        <taxon>Pentapetalae</taxon>
        <taxon>rosids</taxon>
        <taxon>malvids</taxon>
        <taxon>Myrtales</taxon>
        <taxon>Lythraceae</taxon>
        <taxon>Punica</taxon>
    </lineage>
</organism>
<sequence length="223" mass="24930">MALGMALGVCIIVPVLLLIRVAYVLYRSGKPVGAKSPKSYSTLVVLGSGGHTAEMINLLLVLEKHRFTPRYYIAAATDNMSLQKARSLENSWADKGGDKIAKIAAEYMQIYRSREVGQSYITSVWTTLVALAHALWLMLRIRPQVILCNGPGTCIPLCMIAFLLKVLGIGWSSIFYVESIARVRRLSLSGLILYKLRVADKFFVQWPQLQRKYPRADYVGCLM</sequence>
<keyword evidence="6 8" id="KW-1133">Transmembrane helix</keyword>
<protein>
    <recommendedName>
        <fullName evidence="3">UDP-N-acetylglucosamine transferase subunit ALG14</fullName>
    </recommendedName>
</protein>
<reference evidence="12" key="4">
    <citation type="submission" date="2025-04" db="UniProtKB">
        <authorList>
            <consortium name="RefSeq"/>
        </authorList>
    </citation>
    <scope>IDENTIFICATION</scope>
    <source>
        <tissue evidence="12">Leaf</tissue>
    </source>
</reference>
<dbReference type="OrthoDB" id="17098at2759"/>
<evidence type="ECO:0000256" key="2">
    <source>
        <dbReference type="ARBA" id="ARBA00009731"/>
    </source>
</evidence>
<feature type="transmembrane region" description="Helical" evidence="8">
    <location>
        <begin position="159"/>
        <end position="177"/>
    </location>
</feature>
<keyword evidence="4 8" id="KW-0812">Transmembrane</keyword>
<feature type="transmembrane region" description="Helical" evidence="8">
    <location>
        <begin position="6"/>
        <end position="26"/>
    </location>
</feature>
<comment type="subcellular location">
    <subcellularLocation>
        <location evidence="1">Endoplasmic reticulum membrane</location>
        <topology evidence="1">Single-pass membrane protein</topology>
    </subcellularLocation>
</comment>
<gene>
    <name evidence="12" type="primary">LOC116203878</name>
    <name evidence="9" type="ORF">CDL15_Pgr001160</name>
</gene>
<evidence type="ECO:0000256" key="8">
    <source>
        <dbReference type="SAM" id="Phobius"/>
    </source>
</evidence>
<keyword evidence="7 8" id="KW-0472">Membrane</keyword>
<dbReference type="RefSeq" id="XP_031391697.1">
    <property type="nucleotide sequence ID" value="XM_031535837.1"/>
</dbReference>
<dbReference type="PANTHER" id="PTHR12154:SF4">
    <property type="entry name" value="UDP-N-ACETYLGLUCOSAMINE TRANSFERASE SUBUNIT ALG14 HOMOLOG"/>
    <property type="match status" value="1"/>
</dbReference>
<reference evidence="11" key="3">
    <citation type="journal article" date="2020" name="Plant Biotechnol. J.">
        <title>The pomegranate (Punica granatum L.) draft genome dissects genetic divergence between soft- and hard-seeded cultivars.</title>
        <authorList>
            <person name="Luo X."/>
            <person name="Li H."/>
            <person name="Wu Z."/>
            <person name="Yao W."/>
            <person name="Zhao P."/>
            <person name="Cao D."/>
            <person name="Yu H."/>
            <person name="Li K."/>
            <person name="Poudel K."/>
            <person name="Zhao D."/>
            <person name="Zhang F."/>
            <person name="Xia X."/>
            <person name="Chen L."/>
            <person name="Wang Q."/>
            <person name="Jing D."/>
            <person name="Cao S."/>
        </authorList>
    </citation>
    <scope>NUCLEOTIDE SEQUENCE [LARGE SCALE GENOMIC DNA]</scope>
</reference>
<evidence type="ECO:0000256" key="4">
    <source>
        <dbReference type="ARBA" id="ARBA00022692"/>
    </source>
</evidence>
<dbReference type="GeneID" id="116203878"/>
<dbReference type="Pfam" id="PF08660">
    <property type="entry name" value="Alg14"/>
    <property type="match status" value="1"/>
</dbReference>
<dbReference type="EMBL" id="MTKT01003953">
    <property type="protein sequence ID" value="OWM73046.1"/>
    <property type="molecule type" value="Genomic_DNA"/>
</dbReference>
<dbReference type="GO" id="GO:0043541">
    <property type="term" value="C:UDP-N-acetylglucosamine transferase complex"/>
    <property type="evidence" value="ECO:0007669"/>
    <property type="project" value="TreeGrafter"/>
</dbReference>
<evidence type="ECO:0000313" key="11">
    <source>
        <dbReference type="Proteomes" id="UP000515151"/>
    </source>
</evidence>
<dbReference type="Proteomes" id="UP000515151">
    <property type="component" value="Chromosome 4"/>
</dbReference>
<name>A0A218WK77_PUNGR</name>
<keyword evidence="11" id="KW-1185">Reference proteome</keyword>
<evidence type="ECO:0000313" key="9">
    <source>
        <dbReference type="EMBL" id="OWM73046.1"/>
    </source>
</evidence>
<dbReference type="InterPro" id="IPR013969">
    <property type="entry name" value="Oligosacch_biosynth_Alg14"/>
</dbReference>
<dbReference type="Gene3D" id="3.40.50.2000">
    <property type="entry name" value="Glycogen Phosphorylase B"/>
    <property type="match status" value="1"/>
</dbReference>
<dbReference type="FunFam" id="3.40.50.2000:FF:000182">
    <property type="entry name" value="UDP-N-acetylglucosamine transferase subunit ALG14 isogeny"/>
    <property type="match status" value="1"/>
</dbReference>
<comment type="similarity">
    <text evidence="2">Belongs to the ALG14 family.</text>
</comment>
<evidence type="ECO:0000256" key="5">
    <source>
        <dbReference type="ARBA" id="ARBA00022824"/>
    </source>
</evidence>
<keyword evidence="12" id="KW-0808">Transferase</keyword>
<feature type="transmembrane region" description="Helical" evidence="8">
    <location>
        <begin position="120"/>
        <end position="139"/>
    </location>
</feature>